<dbReference type="RefSeq" id="WP_140472837.1">
    <property type="nucleotide sequence ID" value="NZ_RCZD01000005.1"/>
</dbReference>
<reference evidence="2 3" key="1">
    <citation type="journal article" date="2019" name="Environ. Microbiol.">
        <title>Species interactions and distinct microbial communities in high Arctic permafrost affected cryosols are associated with the CH4 and CO2 gas fluxes.</title>
        <authorList>
            <person name="Altshuler I."/>
            <person name="Hamel J."/>
            <person name="Turney S."/>
            <person name="Magnuson E."/>
            <person name="Levesque R."/>
            <person name="Greer C."/>
            <person name="Whyte L.G."/>
        </authorList>
    </citation>
    <scope>NUCLEOTIDE SEQUENCE [LARGE SCALE GENOMIC DNA]</scope>
    <source>
        <strain evidence="2 3">E4</strain>
    </source>
</reference>
<dbReference type="OrthoDB" id="6502932at2"/>
<sequence>MTMHKLKIASSLLVASSLLASGVSWAGENLFSNNNDGTRHYVSYGAEYYKWDETVDNIDGKYVAEHGPRLRVNVGTNNYLDAQSGLLTAWDMSLMFGIVNYKGSTLDDKANVADGSLKGKTYYTGFSTDITRGYRYRASESLSIDAKGSAGGQVWLRHIRSDDVYIASENRSQQYTALEVSLQPYAKAALGANWQMTTDSRLSLEGGAFYPIATWTHSNQGGVWLQPKSRLSPFTSLTWNIDKDLFVKASYVHQKYGKSDEKRGQLNGRDVGYYQPATTTSTLGLEFGFYF</sequence>
<feature type="signal peptide" evidence="1">
    <location>
        <begin position="1"/>
        <end position="26"/>
    </location>
</feature>
<proteinExistence type="predicted"/>
<keyword evidence="3" id="KW-1185">Reference proteome</keyword>
<name>A0A502GKS3_9GAMM</name>
<evidence type="ECO:0000313" key="2">
    <source>
        <dbReference type="EMBL" id="TPG62122.1"/>
    </source>
</evidence>
<feature type="chain" id="PRO_5021201375" evidence="1">
    <location>
        <begin position="27"/>
        <end position="291"/>
    </location>
</feature>
<accession>A0A502GKS3</accession>
<evidence type="ECO:0000256" key="1">
    <source>
        <dbReference type="SAM" id="SignalP"/>
    </source>
</evidence>
<evidence type="ECO:0000313" key="3">
    <source>
        <dbReference type="Proteomes" id="UP000317663"/>
    </source>
</evidence>
<protein>
    <submittedName>
        <fullName evidence="2">Uncharacterized protein</fullName>
    </submittedName>
</protein>
<organism evidence="2 3">
    <name type="scientific">Ewingella americana</name>
    <dbReference type="NCBI Taxonomy" id="41202"/>
    <lineage>
        <taxon>Bacteria</taxon>
        <taxon>Pseudomonadati</taxon>
        <taxon>Pseudomonadota</taxon>
        <taxon>Gammaproteobacteria</taxon>
        <taxon>Enterobacterales</taxon>
        <taxon>Yersiniaceae</taxon>
        <taxon>Ewingella</taxon>
    </lineage>
</organism>
<dbReference type="AlphaFoldDB" id="A0A502GKS3"/>
<gene>
    <name evidence="2" type="ORF">EAH77_11835</name>
</gene>
<dbReference type="Proteomes" id="UP000317663">
    <property type="component" value="Unassembled WGS sequence"/>
</dbReference>
<dbReference type="EMBL" id="RCZD01000005">
    <property type="protein sequence ID" value="TPG62122.1"/>
    <property type="molecule type" value="Genomic_DNA"/>
</dbReference>
<comment type="caution">
    <text evidence="2">The sequence shown here is derived from an EMBL/GenBank/DDBJ whole genome shotgun (WGS) entry which is preliminary data.</text>
</comment>
<keyword evidence="1" id="KW-0732">Signal</keyword>